<dbReference type="GO" id="GO:0005829">
    <property type="term" value="C:cytosol"/>
    <property type="evidence" value="ECO:0007669"/>
    <property type="project" value="TreeGrafter"/>
</dbReference>
<evidence type="ECO:0000259" key="10">
    <source>
        <dbReference type="PROSITE" id="PS51352"/>
    </source>
</evidence>
<organism evidence="11 12">
    <name type="scientific">Bosea caraganae</name>
    <dbReference type="NCBI Taxonomy" id="2763117"/>
    <lineage>
        <taxon>Bacteria</taxon>
        <taxon>Pseudomonadati</taxon>
        <taxon>Pseudomonadota</taxon>
        <taxon>Alphaproteobacteria</taxon>
        <taxon>Hyphomicrobiales</taxon>
        <taxon>Boseaceae</taxon>
        <taxon>Bosea</taxon>
    </lineage>
</organism>
<evidence type="ECO:0000256" key="5">
    <source>
        <dbReference type="ARBA" id="ARBA00023284"/>
    </source>
</evidence>
<dbReference type="PROSITE" id="PS51352">
    <property type="entry name" value="THIOREDOXIN_2"/>
    <property type="match status" value="1"/>
</dbReference>
<dbReference type="Proteomes" id="UP000255207">
    <property type="component" value="Unassembled WGS sequence"/>
</dbReference>
<evidence type="ECO:0000256" key="3">
    <source>
        <dbReference type="ARBA" id="ARBA00022982"/>
    </source>
</evidence>
<evidence type="ECO:0000313" key="11">
    <source>
        <dbReference type="EMBL" id="RDJ26729.1"/>
    </source>
</evidence>
<comment type="similarity">
    <text evidence="1 7">Belongs to the thioredoxin family.</text>
</comment>
<feature type="active site" description="Nucleophile" evidence="8">
    <location>
        <position position="31"/>
    </location>
</feature>
<dbReference type="GO" id="GO:0015035">
    <property type="term" value="F:protein-disulfide reductase activity"/>
    <property type="evidence" value="ECO:0007669"/>
    <property type="project" value="UniProtKB-UniRule"/>
</dbReference>
<dbReference type="SUPFAM" id="SSF52833">
    <property type="entry name" value="Thioredoxin-like"/>
    <property type="match status" value="1"/>
</dbReference>
<evidence type="ECO:0000256" key="9">
    <source>
        <dbReference type="PIRSR" id="PIRSR000077-4"/>
    </source>
</evidence>
<evidence type="ECO:0000256" key="4">
    <source>
        <dbReference type="ARBA" id="ARBA00023157"/>
    </source>
</evidence>
<keyword evidence="2" id="KW-0813">Transport</keyword>
<feature type="site" description="Deprotonates C-terminal active site Cys" evidence="8">
    <location>
        <position position="25"/>
    </location>
</feature>
<keyword evidence="5 9" id="KW-0676">Redox-active center</keyword>
<evidence type="ECO:0000256" key="1">
    <source>
        <dbReference type="ARBA" id="ARBA00008987"/>
    </source>
</evidence>
<evidence type="ECO:0000256" key="8">
    <source>
        <dbReference type="PIRSR" id="PIRSR000077-1"/>
    </source>
</evidence>
<dbReference type="InterPro" id="IPR036249">
    <property type="entry name" value="Thioredoxin-like_sf"/>
</dbReference>
<sequence length="106" mass="11453">MATNKVTDASFEADVLNSSEPVVVDFWAEWCGPCRMIGPALEEIAGEMQGKVKIVKMNVDENQAIPAQFGIRSIPTLMLFKDGKLASQKVGAAPKSDLSRWISAAV</sequence>
<name>A0A370L8M3_9HYPH</name>
<dbReference type="InterPro" id="IPR017937">
    <property type="entry name" value="Thioredoxin_CS"/>
</dbReference>
<protein>
    <recommendedName>
        <fullName evidence="6 7">Thioredoxin</fullName>
    </recommendedName>
</protein>
<dbReference type="OrthoDB" id="9790390at2"/>
<comment type="caution">
    <text evidence="11">The sequence shown here is derived from an EMBL/GenBank/DDBJ whole genome shotgun (WGS) entry which is preliminary data.</text>
</comment>
<feature type="site" description="Contributes to redox potential value" evidence="8">
    <location>
        <position position="33"/>
    </location>
</feature>
<dbReference type="RefSeq" id="WP_114828613.1">
    <property type="nucleotide sequence ID" value="NZ_QQTO01000001.1"/>
</dbReference>
<gene>
    <name evidence="11" type="primary">trxA</name>
    <name evidence="11" type="ORF">DWE98_07700</name>
</gene>
<proteinExistence type="inferred from homology"/>
<dbReference type="FunFam" id="3.40.30.10:FF:000001">
    <property type="entry name" value="Thioredoxin"/>
    <property type="match status" value="1"/>
</dbReference>
<dbReference type="EMBL" id="QQTP01000003">
    <property type="protein sequence ID" value="RDJ26729.1"/>
    <property type="molecule type" value="Genomic_DNA"/>
</dbReference>
<feature type="site" description="Contributes to redox potential value" evidence="8">
    <location>
        <position position="32"/>
    </location>
</feature>
<dbReference type="InterPro" id="IPR013766">
    <property type="entry name" value="Thioredoxin_domain"/>
</dbReference>
<dbReference type="PRINTS" id="PR00421">
    <property type="entry name" value="THIOREDOXIN"/>
</dbReference>
<dbReference type="PANTHER" id="PTHR45663">
    <property type="entry name" value="GEO12009P1"/>
    <property type="match status" value="1"/>
</dbReference>
<dbReference type="InterPro" id="IPR005746">
    <property type="entry name" value="Thioredoxin"/>
</dbReference>
<evidence type="ECO:0000256" key="6">
    <source>
        <dbReference type="NCBIfam" id="TIGR01068"/>
    </source>
</evidence>
<dbReference type="PIRSF" id="PIRSF000077">
    <property type="entry name" value="Thioredoxin"/>
    <property type="match status" value="1"/>
</dbReference>
<feature type="domain" description="Thioredoxin" evidence="10">
    <location>
        <begin position="1"/>
        <end position="106"/>
    </location>
</feature>
<dbReference type="Pfam" id="PF00085">
    <property type="entry name" value="Thioredoxin"/>
    <property type="match status" value="1"/>
</dbReference>
<keyword evidence="4 9" id="KW-1015">Disulfide bond</keyword>
<accession>A0A370L8M3</accession>
<dbReference type="CDD" id="cd02947">
    <property type="entry name" value="TRX_family"/>
    <property type="match status" value="1"/>
</dbReference>
<dbReference type="PANTHER" id="PTHR45663:SF11">
    <property type="entry name" value="GEO12009P1"/>
    <property type="match status" value="1"/>
</dbReference>
<feature type="active site" description="Nucleophile" evidence="8">
    <location>
        <position position="34"/>
    </location>
</feature>
<evidence type="ECO:0000256" key="7">
    <source>
        <dbReference type="PIRNR" id="PIRNR000077"/>
    </source>
</evidence>
<dbReference type="NCBIfam" id="TIGR01068">
    <property type="entry name" value="thioredoxin"/>
    <property type="match status" value="1"/>
</dbReference>
<reference evidence="12" key="1">
    <citation type="submission" date="2018-07" db="EMBL/GenBank/DDBJ databases">
        <authorList>
            <person name="Safronova V.I."/>
            <person name="Chirak E.R."/>
            <person name="Sazanova A.L."/>
        </authorList>
    </citation>
    <scope>NUCLEOTIDE SEQUENCE [LARGE SCALE GENOMIC DNA]</scope>
    <source>
        <strain evidence="12">RCAM04685</strain>
    </source>
</reference>
<evidence type="ECO:0000313" key="12">
    <source>
        <dbReference type="Proteomes" id="UP000255207"/>
    </source>
</evidence>
<feature type="disulfide bond" description="Redox-active" evidence="9">
    <location>
        <begin position="31"/>
        <end position="34"/>
    </location>
</feature>
<dbReference type="GO" id="GO:0045454">
    <property type="term" value="P:cell redox homeostasis"/>
    <property type="evidence" value="ECO:0007669"/>
    <property type="project" value="TreeGrafter"/>
</dbReference>
<dbReference type="Gene3D" id="3.40.30.10">
    <property type="entry name" value="Glutaredoxin"/>
    <property type="match status" value="1"/>
</dbReference>
<keyword evidence="12" id="KW-1185">Reference proteome</keyword>
<dbReference type="AlphaFoldDB" id="A0A370L8M3"/>
<evidence type="ECO:0000256" key="2">
    <source>
        <dbReference type="ARBA" id="ARBA00022448"/>
    </source>
</evidence>
<keyword evidence="3" id="KW-0249">Electron transport</keyword>
<dbReference type="PROSITE" id="PS00194">
    <property type="entry name" value="THIOREDOXIN_1"/>
    <property type="match status" value="1"/>
</dbReference>